<name>A0A1I7VDL1_LOALO</name>
<proteinExistence type="predicted"/>
<evidence type="ECO:0000313" key="1">
    <source>
        <dbReference type="Proteomes" id="UP000095285"/>
    </source>
</evidence>
<protein>
    <submittedName>
        <fullName evidence="2">Reverse transcriptase domain-containing protein</fullName>
    </submittedName>
</protein>
<reference evidence="2" key="2">
    <citation type="submission" date="2016-11" db="UniProtKB">
        <authorList>
            <consortium name="WormBaseParasite"/>
        </authorList>
    </citation>
    <scope>IDENTIFICATION</scope>
</reference>
<keyword evidence="1" id="KW-1185">Reference proteome</keyword>
<dbReference type="WBParaSite" id="EN70_1365">
    <property type="protein sequence ID" value="EN70_1365"/>
    <property type="gene ID" value="EN70_1365"/>
</dbReference>
<dbReference type="Proteomes" id="UP000095285">
    <property type="component" value="Unassembled WGS sequence"/>
</dbReference>
<organism evidence="1 2">
    <name type="scientific">Loa loa</name>
    <name type="common">Eye worm</name>
    <name type="synonym">Filaria loa</name>
    <dbReference type="NCBI Taxonomy" id="7209"/>
    <lineage>
        <taxon>Eukaryota</taxon>
        <taxon>Metazoa</taxon>
        <taxon>Ecdysozoa</taxon>
        <taxon>Nematoda</taxon>
        <taxon>Chromadorea</taxon>
        <taxon>Rhabditida</taxon>
        <taxon>Spirurina</taxon>
        <taxon>Spiruromorpha</taxon>
        <taxon>Filarioidea</taxon>
        <taxon>Onchocercidae</taxon>
        <taxon>Loa</taxon>
    </lineage>
</organism>
<sequence length="117" mass="13060">MFILGPTEGNPQLRHTLADTRNHHIAGQSSVGQQDRSNDEYPLEKFNILDDLDGNIFDDLNIPDDVVVNIEDINIDDVVNILNDANIPDDFEGIKRFPIGTLSTFNENLINQADTLA</sequence>
<reference evidence="1" key="1">
    <citation type="submission" date="2012-04" db="EMBL/GenBank/DDBJ databases">
        <title>The Genome Sequence of Loa loa.</title>
        <authorList>
            <consortium name="The Broad Institute Genome Sequencing Platform"/>
            <consortium name="Broad Institute Genome Sequencing Center for Infectious Disease"/>
            <person name="Nutman T.B."/>
            <person name="Fink D.L."/>
            <person name="Russ C."/>
            <person name="Young S."/>
            <person name="Zeng Q."/>
            <person name="Gargeya S."/>
            <person name="Alvarado L."/>
            <person name="Berlin A."/>
            <person name="Chapman S.B."/>
            <person name="Chen Z."/>
            <person name="Freedman E."/>
            <person name="Gellesch M."/>
            <person name="Goldberg J."/>
            <person name="Griggs A."/>
            <person name="Gujja S."/>
            <person name="Heilman E.R."/>
            <person name="Heiman D."/>
            <person name="Howarth C."/>
            <person name="Mehta T."/>
            <person name="Neiman D."/>
            <person name="Pearson M."/>
            <person name="Roberts A."/>
            <person name="Saif S."/>
            <person name="Shea T."/>
            <person name="Shenoy N."/>
            <person name="Sisk P."/>
            <person name="Stolte C."/>
            <person name="Sykes S."/>
            <person name="White J."/>
            <person name="Yandava C."/>
            <person name="Haas B."/>
            <person name="Henn M.R."/>
            <person name="Nusbaum C."/>
            <person name="Birren B."/>
        </authorList>
    </citation>
    <scope>NUCLEOTIDE SEQUENCE [LARGE SCALE GENOMIC DNA]</scope>
</reference>
<accession>A0A1I7VDL1</accession>
<evidence type="ECO:0000313" key="2">
    <source>
        <dbReference type="WBParaSite" id="EN70_1365"/>
    </source>
</evidence>
<dbReference type="AlphaFoldDB" id="A0A1I7VDL1"/>